<evidence type="ECO:0000259" key="6">
    <source>
        <dbReference type="PROSITE" id="PS50931"/>
    </source>
</evidence>
<accession>A0A9Y2MXQ5</accession>
<dbReference type="Pfam" id="PF00126">
    <property type="entry name" value="HTH_1"/>
    <property type="match status" value="1"/>
</dbReference>
<dbReference type="GO" id="GO:0008703">
    <property type="term" value="F:5-amino-6-(5-phosphoribosylamino)uracil reductase activity"/>
    <property type="evidence" value="ECO:0007669"/>
    <property type="project" value="InterPro"/>
</dbReference>
<proteinExistence type="inferred from homology"/>
<dbReference type="InterPro" id="IPR005119">
    <property type="entry name" value="LysR_subst-bd"/>
</dbReference>
<comment type="similarity">
    <text evidence="1">Belongs to the LysR transcriptional regulatory family.</text>
</comment>
<dbReference type="AlphaFoldDB" id="A0A9Y2MXQ5"/>
<dbReference type="PANTHER" id="PTHR30419:SF31">
    <property type="entry name" value="BLR3139 PROTEIN"/>
    <property type="match status" value="1"/>
</dbReference>
<reference evidence="7 8" key="1">
    <citation type="submission" date="2023-06" db="EMBL/GenBank/DDBJ databases">
        <authorList>
            <person name="Oyuntsetseg B."/>
            <person name="Kim S.B."/>
        </authorList>
    </citation>
    <scope>NUCLEOTIDE SEQUENCE [LARGE SCALE GENOMIC DNA]</scope>
    <source>
        <strain evidence="7 8">2-15</strain>
    </source>
</reference>
<keyword evidence="3" id="KW-0238">DNA-binding</keyword>
<keyword evidence="2" id="KW-0805">Transcription regulation</keyword>
<dbReference type="FunFam" id="1.10.10.10:FF:000001">
    <property type="entry name" value="LysR family transcriptional regulator"/>
    <property type="match status" value="1"/>
</dbReference>
<dbReference type="InterPro" id="IPR050950">
    <property type="entry name" value="HTH-type_LysR_regulators"/>
</dbReference>
<dbReference type="InterPro" id="IPR036388">
    <property type="entry name" value="WH-like_DNA-bd_sf"/>
</dbReference>
<evidence type="ECO:0000313" key="7">
    <source>
        <dbReference type="EMBL" id="WIX79284.1"/>
    </source>
</evidence>
<dbReference type="Pfam" id="PF01872">
    <property type="entry name" value="RibD_C"/>
    <property type="match status" value="1"/>
</dbReference>
<evidence type="ECO:0000256" key="3">
    <source>
        <dbReference type="ARBA" id="ARBA00023125"/>
    </source>
</evidence>
<dbReference type="SUPFAM" id="SSF53850">
    <property type="entry name" value="Periplasmic binding protein-like II"/>
    <property type="match status" value="1"/>
</dbReference>
<evidence type="ECO:0000256" key="1">
    <source>
        <dbReference type="ARBA" id="ARBA00009437"/>
    </source>
</evidence>
<feature type="region of interest" description="Disordered" evidence="5">
    <location>
        <begin position="288"/>
        <end position="333"/>
    </location>
</feature>
<keyword evidence="8" id="KW-1185">Reference proteome</keyword>
<feature type="compositionally biased region" description="Basic and acidic residues" evidence="5">
    <location>
        <begin position="301"/>
        <end position="315"/>
    </location>
</feature>
<dbReference type="Gene3D" id="1.10.10.10">
    <property type="entry name" value="Winged helix-like DNA-binding domain superfamily/Winged helix DNA-binding domain"/>
    <property type="match status" value="1"/>
</dbReference>
<name>A0A9Y2MXQ5_9PSEU</name>
<dbReference type="GO" id="GO:0005829">
    <property type="term" value="C:cytosol"/>
    <property type="evidence" value="ECO:0007669"/>
    <property type="project" value="TreeGrafter"/>
</dbReference>
<dbReference type="SUPFAM" id="SSF46785">
    <property type="entry name" value="Winged helix' DNA-binding domain"/>
    <property type="match status" value="1"/>
</dbReference>
<evidence type="ECO:0000313" key="8">
    <source>
        <dbReference type="Proteomes" id="UP001236014"/>
    </source>
</evidence>
<dbReference type="EMBL" id="CP127294">
    <property type="protein sequence ID" value="WIX79284.1"/>
    <property type="molecule type" value="Genomic_DNA"/>
</dbReference>
<dbReference type="Proteomes" id="UP001236014">
    <property type="component" value="Chromosome"/>
</dbReference>
<dbReference type="GO" id="GO:0009231">
    <property type="term" value="P:riboflavin biosynthetic process"/>
    <property type="evidence" value="ECO:0007669"/>
    <property type="project" value="InterPro"/>
</dbReference>
<dbReference type="PANTHER" id="PTHR30419">
    <property type="entry name" value="HTH-TYPE TRANSCRIPTIONAL REGULATOR YBHD"/>
    <property type="match status" value="1"/>
</dbReference>
<dbReference type="Gene3D" id="3.40.190.290">
    <property type="match status" value="1"/>
</dbReference>
<evidence type="ECO:0000256" key="5">
    <source>
        <dbReference type="SAM" id="MobiDB-lite"/>
    </source>
</evidence>
<evidence type="ECO:0000256" key="4">
    <source>
        <dbReference type="ARBA" id="ARBA00023163"/>
    </source>
</evidence>
<dbReference type="GO" id="GO:0003677">
    <property type="term" value="F:DNA binding"/>
    <property type="evidence" value="ECO:0007669"/>
    <property type="project" value="UniProtKB-KW"/>
</dbReference>
<evidence type="ECO:0000256" key="2">
    <source>
        <dbReference type="ARBA" id="ARBA00023015"/>
    </source>
</evidence>
<organism evidence="7 8">
    <name type="scientific">Amycolatopsis carbonis</name>
    <dbReference type="NCBI Taxonomy" id="715471"/>
    <lineage>
        <taxon>Bacteria</taxon>
        <taxon>Bacillati</taxon>
        <taxon>Actinomycetota</taxon>
        <taxon>Actinomycetes</taxon>
        <taxon>Pseudonocardiales</taxon>
        <taxon>Pseudonocardiaceae</taxon>
        <taxon>Amycolatopsis</taxon>
    </lineage>
</organism>
<dbReference type="KEGG" id="acab:QRX50_00245"/>
<dbReference type="InterPro" id="IPR000847">
    <property type="entry name" value="LysR_HTH_N"/>
</dbReference>
<dbReference type="PRINTS" id="PR00039">
    <property type="entry name" value="HTHLYSR"/>
</dbReference>
<gene>
    <name evidence="7" type="ORF">QRX50_00245</name>
</gene>
<dbReference type="GO" id="GO:0003700">
    <property type="term" value="F:DNA-binding transcription factor activity"/>
    <property type="evidence" value="ECO:0007669"/>
    <property type="project" value="InterPro"/>
</dbReference>
<feature type="domain" description="HTH lysR-type" evidence="6">
    <location>
        <begin position="1"/>
        <end position="58"/>
    </location>
</feature>
<dbReference type="Gene3D" id="3.40.430.10">
    <property type="entry name" value="Dihydrofolate Reductase, subunit A"/>
    <property type="match status" value="1"/>
</dbReference>
<keyword evidence="4" id="KW-0804">Transcription</keyword>
<dbReference type="PROSITE" id="PS50931">
    <property type="entry name" value="HTH_LYSR"/>
    <property type="match status" value="1"/>
</dbReference>
<dbReference type="SUPFAM" id="SSF53597">
    <property type="entry name" value="Dihydrofolate reductase-like"/>
    <property type="match status" value="1"/>
</dbReference>
<dbReference type="InterPro" id="IPR036390">
    <property type="entry name" value="WH_DNA-bd_sf"/>
</dbReference>
<dbReference type="InterPro" id="IPR024072">
    <property type="entry name" value="DHFR-like_dom_sf"/>
</dbReference>
<dbReference type="RefSeq" id="WP_285969973.1">
    <property type="nucleotide sequence ID" value="NZ_CP127294.1"/>
</dbReference>
<sequence>MELRQVEHFLAVVRCGSFTAAAQEVHVVQSALSASIRKLEGELGTPLFERTTRRVELTEAGRALVPAAHRIAADVVAARGEVAAVAGLASGRVSIGTIQTLTVVDLPAKLGEFRTRYPGVRIHVREGLVPDLAAAVTSGELDLSFLAGEEPLTDELSSFAQWSQQLVLLCHPGHRLGRRRRVRFTELDDEPFLDFSGSGIQAMVARRFADAGLRQNRVCEATHMPLLVELIAAGLGVSIVPEPVAERSGLPFARIEQPTFSRAIHLAGRGRLRRTRLRGPFWRTCFRDLGPGEQQPAPDEGECHGHRGVAHERRDRRQRQRAHAEAPQQADEVRGLGVHAVEYSPGRVSESNAEFCWNSAVLELNQEACRFRETPFDVLVTAPGDTRSRRMTHEKNGPIRLYMSMSLDGFITGPDDRPGQELGEGGGRLFNWLDDRHGDGVSGRIYQEAMATGAVIAGRRTFELAGRWQGDHHDGVAINVLTHHVDPDDQPPGSARFFTDVDACVAEARAAAGGRAVLVHGAGAAQALLRAGLLDELEIHLVPFLLGSGRRLFDDTRVELRQVRQLTDRDVTHLRYAVDHS</sequence>
<dbReference type="InterPro" id="IPR002734">
    <property type="entry name" value="RibDG_C"/>
</dbReference>
<dbReference type="Pfam" id="PF03466">
    <property type="entry name" value="LysR_substrate"/>
    <property type="match status" value="1"/>
</dbReference>
<protein>
    <submittedName>
        <fullName evidence="7">LysR substrate-binding domain-containing protein</fullName>
    </submittedName>
</protein>